<proteinExistence type="predicted"/>
<evidence type="ECO:0000313" key="1">
    <source>
        <dbReference type="EMBL" id="SSW64576.1"/>
    </source>
</evidence>
<sequence length="31" mass="3687">MPRFIEGQDRQQVALIQECLDDFIADDIDEY</sequence>
<keyword evidence="2" id="KW-1185">Reference proteome</keyword>
<protein>
    <submittedName>
        <fullName evidence="1">Uncharacterized protein</fullName>
    </submittedName>
</protein>
<evidence type="ECO:0000313" key="2">
    <source>
        <dbReference type="Proteomes" id="UP000289184"/>
    </source>
</evidence>
<organism evidence="1 2">
    <name type="scientific">Achromobacter agilis</name>
    <dbReference type="NCBI Taxonomy" id="1353888"/>
    <lineage>
        <taxon>Bacteria</taxon>
        <taxon>Pseudomonadati</taxon>
        <taxon>Pseudomonadota</taxon>
        <taxon>Betaproteobacteria</taxon>
        <taxon>Burkholderiales</taxon>
        <taxon>Alcaligenaceae</taxon>
        <taxon>Achromobacter</taxon>
    </lineage>
</organism>
<dbReference type="Proteomes" id="UP000289184">
    <property type="component" value="Unassembled WGS sequence"/>
</dbReference>
<dbReference type="EMBL" id="UFQB01000005">
    <property type="protein sequence ID" value="SSW64576.1"/>
    <property type="molecule type" value="Genomic_DNA"/>
</dbReference>
<accession>A0A446C9Q9</accession>
<dbReference type="AlphaFoldDB" id="A0A446C9Q9"/>
<reference evidence="1 2" key="1">
    <citation type="submission" date="2018-07" db="EMBL/GenBank/DDBJ databases">
        <authorList>
            <person name="Peeters C."/>
        </authorList>
    </citation>
    <scope>NUCLEOTIDE SEQUENCE [LARGE SCALE GENOMIC DNA]</scope>
    <source>
        <strain evidence="1 2">LMG 3411</strain>
    </source>
</reference>
<gene>
    <name evidence="1" type="ORF">AGI3411_01674</name>
</gene>
<name>A0A446C9Q9_9BURK</name>